<dbReference type="Proteomes" id="UP001224775">
    <property type="component" value="Unassembled WGS sequence"/>
</dbReference>
<accession>A0AAD9D5L1</accession>
<gene>
    <name evidence="1" type="ORF">QTG54_014366</name>
</gene>
<sequence>MHKMAANEANVNQNIAAQNEQAGQIDVDEDPNMVQWRGNLVTEKEAKALRHVFDNLQDHFGHQRPDPRVRFNHVSLAHPGHGQKWHGDVDFTYDIDGDHCKLNYIGMDVCIDLAPKLVHKHGQPLLNDYGSTWLYAYLPQLSIDRVKSYMKAGTGWDVSGEGFIDDNNRSMVAIEVKLCNESGQPEPSFWVVKDKDASGGRGSMSFSRIGSVQEVAAQPHQQRIHRGIGIFSISMEVDGTSNLEPTPGTWDEANLSFTLVSARTWGVTDCVAPIVYAPSKRHLD</sequence>
<proteinExistence type="predicted"/>
<dbReference type="AlphaFoldDB" id="A0AAD9D5L1"/>
<name>A0AAD9D5L1_9STRA</name>
<evidence type="ECO:0000313" key="2">
    <source>
        <dbReference type="Proteomes" id="UP001224775"/>
    </source>
</evidence>
<keyword evidence="2" id="KW-1185">Reference proteome</keyword>
<evidence type="ECO:0000313" key="1">
    <source>
        <dbReference type="EMBL" id="KAK1734906.1"/>
    </source>
</evidence>
<comment type="caution">
    <text evidence="1">The sequence shown here is derived from an EMBL/GenBank/DDBJ whole genome shotgun (WGS) entry which is preliminary data.</text>
</comment>
<protein>
    <submittedName>
        <fullName evidence="1">Uncharacterized protein</fullName>
    </submittedName>
</protein>
<reference evidence="1" key="1">
    <citation type="submission" date="2023-06" db="EMBL/GenBank/DDBJ databases">
        <title>Survivors Of The Sea: Transcriptome response of Skeletonema marinoi to long-term dormancy.</title>
        <authorList>
            <person name="Pinder M.I.M."/>
            <person name="Kourtchenko O."/>
            <person name="Robertson E.K."/>
            <person name="Larsson T."/>
            <person name="Maumus F."/>
            <person name="Osuna-Cruz C.M."/>
            <person name="Vancaester E."/>
            <person name="Stenow R."/>
            <person name="Vandepoele K."/>
            <person name="Ploug H."/>
            <person name="Bruchert V."/>
            <person name="Godhe A."/>
            <person name="Topel M."/>
        </authorList>
    </citation>
    <scope>NUCLEOTIDE SEQUENCE</scope>
    <source>
        <strain evidence="1">R05AC</strain>
    </source>
</reference>
<dbReference type="EMBL" id="JATAAI010000036">
    <property type="protein sequence ID" value="KAK1734906.1"/>
    <property type="molecule type" value="Genomic_DNA"/>
</dbReference>
<organism evidence="1 2">
    <name type="scientific">Skeletonema marinoi</name>
    <dbReference type="NCBI Taxonomy" id="267567"/>
    <lineage>
        <taxon>Eukaryota</taxon>
        <taxon>Sar</taxon>
        <taxon>Stramenopiles</taxon>
        <taxon>Ochrophyta</taxon>
        <taxon>Bacillariophyta</taxon>
        <taxon>Coscinodiscophyceae</taxon>
        <taxon>Thalassiosirophycidae</taxon>
        <taxon>Thalassiosirales</taxon>
        <taxon>Skeletonemataceae</taxon>
        <taxon>Skeletonema</taxon>
        <taxon>Skeletonema marinoi-dohrnii complex</taxon>
    </lineage>
</organism>